<protein>
    <submittedName>
        <fullName evidence="2">Uncharacterized protein</fullName>
    </submittedName>
</protein>
<evidence type="ECO:0000313" key="3">
    <source>
        <dbReference type="Proteomes" id="UP000325577"/>
    </source>
</evidence>
<keyword evidence="3" id="KW-1185">Reference proteome</keyword>
<dbReference type="AlphaFoldDB" id="A0A5J5BW89"/>
<name>A0A5J5BW89_9ASTE</name>
<evidence type="ECO:0000313" key="2">
    <source>
        <dbReference type="EMBL" id="KAA8547315.1"/>
    </source>
</evidence>
<accession>A0A5J5BW89</accession>
<organism evidence="2 3">
    <name type="scientific">Nyssa sinensis</name>
    <dbReference type="NCBI Taxonomy" id="561372"/>
    <lineage>
        <taxon>Eukaryota</taxon>
        <taxon>Viridiplantae</taxon>
        <taxon>Streptophyta</taxon>
        <taxon>Embryophyta</taxon>
        <taxon>Tracheophyta</taxon>
        <taxon>Spermatophyta</taxon>
        <taxon>Magnoliopsida</taxon>
        <taxon>eudicotyledons</taxon>
        <taxon>Gunneridae</taxon>
        <taxon>Pentapetalae</taxon>
        <taxon>asterids</taxon>
        <taxon>Cornales</taxon>
        <taxon>Nyssaceae</taxon>
        <taxon>Nyssa</taxon>
    </lineage>
</organism>
<proteinExistence type="predicted"/>
<feature type="region of interest" description="Disordered" evidence="1">
    <location>
        <begin position="55"/>
        <end position="80"/>
    </location>
</feature>
<dbReference type="Proteomes" id="UP000325577">
    <property type="component" value="Linkage Group LG1"/>
</dbReference>
<gene>
    <name evidence="2" type="ORF">F0562_003821</name>
</gene>
<sequence>MPKILYPKVSAKEGLEDYQWRSNEESSDSQVSSLNKELLRTARSAPLCATGDVVRPAIGGSGGKRKEACDGLGGASHQVG</sequence>
<reference evidence="2 3" key="1">
    <citation type="submission" date="2019-09" db="EMBL/GenBank/DDBJ databases">
        <title>A chromosome-level genome assembly of the Chinese tupelo Nyssa sinensis.</title>
        <authorList>
            <person name="Yang X."/>
            <person name="Kang M."/>
            <person name="Yang Y."/>
            <person name="Xiong H."/>
            <person name="Wang M."/>
            <person name="Zhang Z."/>
            <person name="Wang Z."/>
            <person name="Wu H."/>
            <person name="Ma T."/>
            <person name="Liu J."/>
            <person name="Xi Z."/>
        </authorList>
    </citation>
    <scope>NUCLEOTIDE SEQUENCE [LARGE SCALE GENOMIC DNA]</scope>
    <source>
        <strain evidence="2">J267</strain>
        <tissue evidence="2">Leaf</tissue>
    </source>
</reference>
<evidence type="ECO:0000256" key="1">
    <source>
        <dbReference type="SAM" id="MobiDB-lite"/>
    </source>
</evidence>
<dbReference type="EMBL" id="CM018032">
    <property type="protein sequence ID" value="KAA8547315.1"/>
    <property type="molecule type" value="Genomic_DNA"/>
</dbReference>